<dbReference type="AlphaFoldDB" id="A0A6M8UE15"/>
<dbReference type="KEGG" id="pmak:PMPD1_3895"/>
<evidence type="ECO:0008006" key="3">
    <source>
        <dbReference type="Google" id="ProtNLM"/>
    </source>
</evidence>
<organism evidence="1 2">
    <name type="scientific">Paramixta manurensis</name>
    <dbReference type="NCBI Taxonomy" id="2740817"/>
    <lineage>
        <taxon>Bacteria</taxon>
        <taxon>Pseudomonadati</taxon>
        <taxon>Pseudomonadota</taxon>
        <taxon>Gammaproteobacteria</taxon>
        <taxon>Enterobacterales</taxon>
        <taxon>Erwiniaceae</taxon>
        <taxon>Paramixta</taxon>
    </lineage>
</organism>
<accession>A0A6M8UE15</accession>
<dbReference type="EMBL" id="CP054212">
    <property type="protein sequence ID" value="QKJ88805.1"/>
    <property type="molecule type" value="Genomic_DNA"/>
</dbReference>
<evidence type="ECO:0000313" key="2">
    <source>
        <dbReference type="Proteomes" id="UP000505325"/>
    </source>
</evidence>
<dbReference type="Proteomes" id="UP000505325">
    <property type="component" value="Chromosome"/>
</dbReference>
<protein>
    <recommendedName>
        <fullName evidence="3">Bacteriocin</fullName>
    </recommendedName>
</protein>
<dbReference type="RefSeq" id="WP_173635642.1">
    <property type="nucleotide sequence ID" value="NZ_CP054212.1"/>
</dbReference>
<gene>
    <name evidence="1" type="ORF">PMPD1_3895</name>
</gene>
<sequence>MRELNNKEVANISGGFFIANIGEKIGLSIGNAVSEDVSAAAAQLGKGIGYIIELNVVGAVREMSEGIRGIVDWFKSR</sequence>
<name>A0A6M8UE15_9GAMM</name>
<proteinExistence type="predicted"/>
<keyword evidence="2" id="KW-1185">Reference proteome</keyword>
<evidence type="ECO:0000313" key="1">
    <source>
        <dbReference type="EMBL" id="QKJ88805.1"/>
    </source>
</evidence>
<reference evidence="1 2" key="1">
    <citation type="submission" date="2020-06" db="EMBL/GenBank/DDBJ databases">
        <title>Genome sequence of Paramixta manurensis strain PD-1.</title>
        <authorList>
            <person name="Lee C.W."/>
            <person name="Kim J."/>
        </authorList>
    </citation>
    <scope>NUCLEOTIDE SEQUENCE [LARGE SCALE GENOMIC DNA]</scope>
    <source>
        <strain evidence="1 2">PD-1</strain>
    </source>
</reference>